<evidence type="ECO:0000313" key="2">
    <source>
        <dbReference type="EMBL" id="MBT8766568.1"/>
    </source>
</evidence>
<protein>
    <submittedName>
        <fullName evidence="2">DUF2790 domain-containing protein</fullName>
    </submittedName>
</protein>
<dbReference type="Pfam" id="PF10976">
    <property type="entry name" value="DUF2790"/>
    <property type="match status" value="1"/>
</dbReference>
<feature type="chain" id="PRO_5046189495" evidence="1">
    <location>
        <begin position="21"/>
        <end position="95"/>
    </location>
</feature>
<dbReference type="Proteomes" id="UP001519667">
    <property type="component" value="Unassembled WGS sequence"/>
</dbReference>
<comment type="caution">
    <text evidence="2">The sequence shown here is derived from an EMBL/GenBank/DDBJ whole genome shotgun (WGS) entry which is preliminary data.</text>
</comment>
<dbReference type="RefSeq" id="WP_215373625.1">
    <property type="nucleotide sequence ID" value="NZ_CP113889.1"/>
</dbReference>
<dbReference type="EMBL" id="JAGTIS010000004">
    <property type="protein sequence ID" value="MBT8766568.1"/>
    <property type="molecule type" value="Genomic_DNA"/>
</dbReference>
<proteinExistence type="predicted"/>
<keyword evidence="3" id="KW-1185">Reference proteome</keyword>
<dbReference type="Gene3D" id="2.30.140.50">
    <property type="entry name" value="Protein of unknown function DUF2790"/>
    <property type="match status" value="1"/>
</dbReference>
<sequence>MKMASVVSAVISSLAPSVFAQDGLQNHGAGLPVVEYHYGMDIDVQKVLHRTDTSDKTGVVPVTLVYEDSQGEVHKIRFLEWGGTTTDTSTPTSIG</sequence>
<reference evidence="2 3" key="1">
    <citation type="submission" date="2021-04" db="EMBL/GenBank/DDBJ databases">
        <title>Pseudomonas boanensis sp. nov., a bacterium isolated from river water used for household purposes in Boane District, Mozambique.</title>
        <authorList>
            <person name="Nicklasson M."/>
            <person name="Martin-Rodriguez A.J."/>
            <person name="Thorell K."/>
            <person name="Neves L."/>
            <person name="Mussagy A."/>
            <person name="Rydberg H.A."/>
            <person name="Hernroth B."/>
            <person name="Svensson-Stadler L."/>
            <person name="Sjoling A."/>
        </authorList>
    </citation>
    <scope>NUCLEOTIDE SEQUENCE [LARGE SCALE GENOMIC DNA]</scope>
    <source>
        <strain evidence="2 3">DB1</strain>
    </source>
</reference>
<keyword evidence="1" id="KW-0732">Signal</keyword>
<name>A0ABS5XH20_9GAMM</name>
<evidence type="ECO:0000313" key="3">
    <source>
        <dbReference type="Proteomes" id="UP001519667"/>
    </source>
</evidence>
<organism evidence="2 3">
    <name type="scientific">Metapseudomonas boanensis</name>
    <dbReference type="NCBI Taxonomy" id="2822138"/>
    <lineage>
        <taxon>Bacteria</taxon>
        <taxon>Pseudomonadati</taxon>
        <taxon>Pseudomonadota</taxon>
        <taxon>Gammaproteobacteria</taxon>
        <taxon>Pseudomonadales</taxon>
        <taxon>Pseudomonadaceae</taxon>
        <taxon>Metapseudomonas</taxon>
    </lineage>
</organism>
<dbReference type="InterPro" id="IPR021245">
    <property type="entry name" value="DUF2790"/>
</dbReference>
<feature type="signal peptide" evidence="1">
    <location>
        <begin position="1"/>
        <end position="20"/>
    </location>
</feature>
<gene>
    <name evidence="2" type="ORF">J7302_10555</name>
</gene>
<evidence type="ECO:0000256" key="1">
    <source>
        <dbReference type="SAM" id="SignalP"/>
    </source>
</evidence>
<accession>A0ABS5XH20</accession>